<dbReference type="KEGG" id="fro:AALO17_21320"/>
<dbReference type="Proteomes" id="UP000069771">
    <property type="component" value="Chromosome"/>
</dbReference>
<organism evidence="1 2">
    <name type="scientific">Faecalibaculum rodentium</name>
    <dbReference type="NCBI Taxonomy" id="1702221"/>
    <lineage>
        <taxon>Bacteria</taxon>
        <taxon>Bacillati</taxon>
        <taxon>Bacillota</taxon>
        <taxon>Erysipelotrichia</taxon>
        <taxon>Erysipelotrichales</taxon>
        <taxon>Erysipelotrichaceae</taxon>
        <taxon>Faecalibaculum</taxon>
    </lineage>
</organism>
<evidence type="ECO:0000313" key="2">
    <source>
        <dbReference type="Proteomes" id="UP000069771"/>
    </source>
</evidence>
<keyword evidence="2" id="KW-1185">Reference proteome</keyword>
<dbReference type="EMBL" id="CP011391">
    <property type="protein sequence ID" value="AMK55266.1"/>
    <property type="molecule type" value="Genomic_DNA"/>
</dbReference>
<dbReference type="AlphaFoldDB" id="A0A140DX89"/>
<dbReference type="InterPro" id="IPR014998">
    <property type="entry name" value="DUF1848"/>
</dbReference>
<evidence type="ECO:0000313" key="1">
    <source>
        <dbReference type="EMBL" id="AMK55266.1"/>
    </source>
</evidence>
<dbReference type="PATRIC" id="fig|1702221.3.peg.2070"/>
<evidence type="ECO:0008006" key="3">
    <source>
        <dbReference type="Google" id="ProtNLM"/>
    </source>
</evidence>
<reference evidence="1 2" key="1">
    <citation type="journal article" date="2016" name="Gut Pathog.">
        <title>Whole genome sequencing of "Faecalibaculum rodentium" ALO17, isolated from C57BL/6J laboratory mouse feces.</title>
        <authorList>
            <person name="Lim S."/>
            <person name="Chang D.H."/>
            <person name="Ahn S."/>
            <person name="Kim B.C."/>
        </authorList>
    </citation>
    <scope>NUCLEOTIDE SEQUENCE [LARGE SCALE GENOMIC DNA]</scope>
    <source>
        <strain evidence="1 2">Alo17</strain>
    </source>
</reference>
<sequence>MQAEGGTDRQRLAVCAYNGTMILNVSSRTDIPAYYLDWFFNRIKAGYVDVRNPFHEQSVSRIFFENVDAYLLITKDPRPLARRIREIDKPCVVHVTITGYHGDLEPGLPDKREVIESLREISSVIGRENVYVRYDPVLLNERYTVEYHKAAFERLASQVSDYAAHMVISFLDDCKNVRRHQAETGFRRPEADEVRGLAESFARSAERHGVMLYGCNEREILAPLGFRDSACFSQKKAFELTGRAFGSWKARNCVCVEMVDIGYYNSCPRFCKYCYANYDESRIAAHVKDHDPDSSLLSGHLRPEDVVKRRVK</sequence>
<accession>A0A140DX89</accession>
<protein>
    <recommendedName>
        <fullName evidence="3">DUF1848 domain-containing protein</fullName>
    </recommendedName>
</protein>
<name>A0A140DX89_9FIRM</name>
<gene>
    <name evidence="1" type="ORF">AALO17_21320</name>
</gene>
<proteinExistence type="predicted"/>
<dbReference type="STRING" id="1702221.AALO17_21320"/>
<dbReference type="Pfam" id="PF08902">
    <property type="entry name" value="DUF1848"/>
    <property type="match status" value="1"/>
</dbReference>